<evidence type="ECO:0000259" key="2">
    <source>
        <dbReference type="Pfam" id="PF24809"/>
    </source>
</evidence>
<evidence type="ECO:0000313" key="4">
    <source>
        <dbReference type="Proteomes" id="UP000799444"/>
    </source>
</evidence>
<feature type="region of interest" description="Disordered" evidence="1">
    <location>
        <begin position="602"/>
        <end position="623"/>
    </location>
</feature>
<dbReference type="Pfam" id="PF24809">
    <property type="entry name" value="DUF7708"/>
    <property type="match status" value="1"/>
</dbReference>
<keyword evidence="4" id="KW-1185">Reference proteome</keyword>
<dbReference type="AlphaFoldDB" id="A0A9P4UZA1"/>
<dbReference type="InterPro" id="IPR056125">
    <property type="entry name" value="DUF7708"/>
</dbReference>
<protein>
    <recommendedName>
        <fullName evidence="2">DUF7708 domain-containing protein</fullName>
    </recommendedName>
</protein>
<feature type="domain" description="DUF7708" evidence="2">
    <location>
        <begin position="152"/>
        <end position="292"/>
    </location>
</feature>
<dbReference type="Proteomes" id="UP000799444">
    <property type="component" value="Unassembled WGS sequence"/>
</dbReference>
<gene>
    <name evidence="3" type="ORF">EJ04DRAFT_546010</name>
</gene>
<evidence type="ECO:0000313" key="3">
    <source>
        <dbReference type="EMBL" id="KAF2729990.1"/>
    </source>
</evidence>
<accession>A0A9P4UZA1</accession>
<comment type="caution">
    <text evidence="3">The sequence shown here is derived from an EMBL/GenBank/DDBJ whole genome shotgun (WGS) entry which is preliminary data.</text>
</comment>
<dbReference type="OrthoDB" id="4840035at2759"/>
<dbReference type="EMBL" id="ML996229">
    <property type="protein sequence ID" value="KAF2729990.1"/>
    <property type="molecule type" value="Genomic_DNA"/>
</dbReference>
<sequence length="623" mass="70015">MMASPARDIEAFSSEGAMLVRHFTDTLSRSSTQSTLEEATIAAQTEDDRIESNAHEARMRRLYEDADRDPFRADFEAADIARAALELTCRKFTDDNKASKLSKIGIHRKTARMAANEVMQQSLARDFDELKHVIHGLESRWRATHGPVYRNFQRMCNSLDGHSKVFSIFPQQNTYTALIAGTLSMFVSAAVNHEAVAETVAKTVADISVKAARCAKLVQVVTTSSMRELLAELYGHVFHFYRDAMEWFLSSKTSKFFGSFNEKLKERFETASRDIQNCMDEMYREGDIAALAMISMVNTTTADMRTEIVRQRQQSYDEDDLVAAGRWMREMLKAVHQHNAIDRLTQVQNAEAVELTQMIEDSQNDEDLTRIDLQKAIPRLEEYIIGTEGHDLFRSGTFWLPDIDTSSRLQNWMSNDQASSTLWISSPTSPGISSAQAAAMTATSTAWQTEVPIISHFCARPRSFEIKQKMSVEEAGLIGLLYSLITQLVQFSIVNDTFTLKQDCLDALDGTTSSWHPALRVFSDLLQATPRLMICVVHGLNDLAWAEGQKWCRAFLRTLFDHQASSSGALRILLTTSGQSRVLPELISIENRSLTQKPARKLTQTKVNPSMMLGQSSTGPSKQ</sequence>
<proteinExistence type="predicted"/>
<evidence type="ECO:0000256" key="1">
    <source>
        <dbReference type="SAM" id="MobiDB-lite"/>
    </source>
</evidence>
<name>A0A9P4UZA1_9PLEO</name>
<organism evidence="3 4">
    <name type="scientific">Polyplosphaeria fusca</name>
    <dbReference type="NCBI Taxonomy" id="682080"/>
    <lineage>
        <taxon>Eukaryota</taxon>
        <taxon>Fungi</taxon>
        <taxon>Dikarya</taxon>
        <taxon>Ascomycota</taxon>
        <taxon>Pezizomycotina</taxon>
        <taxon>Dothideomycetes</taxon>
        <taxon>Pleosporomycetidae</taxon>
        <taxon>Pleosporales</taxon>
        <taxon>Tetraplosphaeriaceae</taxon>
        <taxon>Polyplosphaeria</taxon>
    </lineage>
</organism>
<reference evidence="3" key="1">
    <citation type="journal article" date="2020" name="Stud. Mycol.">
        <title>101 Dothideomycetes genomes: a test case for predicting lifestyles and emergence of pathogens.</title>
        <authorList>
            <person name="Haridas S."/>
            <person name="Albert R."/>
            <person name="Binder M."/>
            <person name="Bloem J."/>
            <person name="Labutti K."/>
            <person name="Salamov A."/>
            <person name="Andreopoulos B."/>
            <person name="Baker S."/>
            <person name="Barry K."/>
            <person name="Bills G."/>
            <person name="Bluhm B."/>
            <person name="Cannon C."/>
            <person name="Castanera R."/>
            <person name="Culley D."/>
            <person name="Daum C."/>
            <person name="Ezra D."/>
            <person name="Gonzalez J."/>
            <person name="Henrissat B."/>
            <person name="Kuo A."/>
            <person name="Liang C."/>
            <person name="Lipzen A."/>
            <person name="Lutzoni F."/>
            <person name="Magnuson J."/>
            <person name="Mondo S."/>
            <person name="Nolan M."/>
            <person name="Ohm R."/>
            <person name="Pangilinan J."/>
            <person name="Park H.-J."/>
            <person name="Ramirez L."/>
            <person name="Alfaro M."/>
            <person name="Sun H."/>
            <person name="Tritt A."/>
            <person name="Yoshinaga Y."/>
            <person name="Zwiers L.-H."/>
            <person name="Turgeon B."/>
            <person name="Goodwin S."/>
            <person name="Spatafora J."/>
            <person name="Crous P."/>
            <person name="Grigoriev I."/>
        </authorList>
    </citation>
    <scope>NUCLEOTIDE SEQUENCE</scope>
    <source>
        <strain evidence="3">CBS 125425</strain>
    </source>
</reference>